<dbReference type="EC" id="2.7.1.26" evidence="11"/>
<dbReference type="Pfam" id="PF06574">
    <property type="entry name" value="FAD_syn"/>
    <property type="match status" value="1"/>
</dbReference>
<evidence type="ECO:0000256" key="2">
    <source>
        <dbReference type="ARBA" id="ARBA00005201"/>
    </source>
</evidence>
<dbReference type="InterPro" id="IPR015864">
    <property type="entry name" value="FAD_synthase"/>
</dbReference>
<evidence type="ECO:0000256" key="11">
    <source>
        <dbReference type="PIRNR" id="PIRNR004491"/>
    </source>
</evidence>
<dbReference type="InterPro" id="IPR023468">
    <property type="entry name" value="Riboflavin_kinase"/>
</dbReference>
<feature type="domain" description="FAD synthetase" evidence="12">
    <location>
        <begin position="17"/>
        <end position="168"/>
    </location>
</feature>
<dbReference type="PANTHER" id="PTHR22749:SF6">
    <property type="entry name" value="RIBOFLAVIN KINASE"/>
    <property type="match status" value="1"/>
</dbReference>
<keyword evidence="5 11" id="KW-0808">Transferase</keyword>
<evidence type="ECO:0000256" key="9">
    <source>
        <dbReference type="ARBA" id="ARBA00022840"/>
    </source>
</evidence>
<keyword evidence="8 11" id="KW-0274">FAD</keyword>
<comment type="catalytic activity">
    <reaction evidence="10 11">
        <text>FMN + ATP + H(+) = FAD + diphosphate</text>
        <dbReference type="Rhea" id="RHEA:17237"/>
        <dbReference type="ChEBI" id="CHEBI:15378"/>
        <dbReference type="ChEBI" id="CHEBI:30616"/>
        <dbReference type="ChEBI" id="CHEBI:33019"/>
        <dbReference type="ChEBI" id="CHEBI:57692"/>
        <dbReference type="ChEBI" id="CHEBI:58210"/>
        <dbReference type="EC" id="2.7.7.2"/>
    </reaction>
</comment>
<dbReference type="CDD" id="cd02064">
    <property type="entry name" value="FAD_synthetase_N"/>
    <property type="match status" value="1"/>
</dbReference>
<keyword evidence="11" id="KW-0418">Kinase</keyword>
<dbReference type="InterPro" id="IPR014729">
    <property type="entry name" value="Rossmann-like_a/b/a_fold"/>
</dbReference>
<dbReference type="Proteomes" id="UP000657931">
    <property type="component" value="Unassembled WGS sequence"/>
</dbReference>
<comment type="caution">
    <text evidence="13">The sequence shown here is derived from an EMBL/GenBank/DDBJ whole genome shotgun (WGS) entry which is preliminary data.</text>
</comment>
<keyword evidence="9 11" id="KW-0067">ATP-binding</keyword>
<accession>A0ABR8QP62</accession>
<evidence type="ECO:0000313" key="13">
    <source>
        <dbReference type="EMBL" id="MBD7937310.1"/>
    </source>
</evidence>
<evidence type="ECO:0000256" key="7">
    <source>
        <dbReference type="ARBA" id="ARBA00022741"/>
    </source>
</evidence>
<keyword evidence="3 11" id="KW-0285">Flavoprotein</keyword>
<dbReference type="NCBIfam" id="TIGR00125">
    <property type="entry name" value="cyt_tran_rel"/>
    <property type="match status" value="1"/>
</dbReference>
<dbReference type="Gene3D" id="3.40.50.620">
    <property type="entry name" value="HUPs"/>
    <property type="match status" value="1"/>
</dbReference>
<evidence type="ECO:0000256" key="1">
    <source>
        <dbReference type="ARBA" id="ARBA00004726"/>
    </source>
</evidence>
<dbReference type="PIRSF" id="PIRSF004491">
    <property type="entry name" value="FAD_Synth"/>
    <property type="match status" value="1"/>
</dbReference>
<sequence>MEIYHLNEKTMNLHNVTSCVLALGFFDGVHKGHRRLLETAKRMATEKNLTFSVMTFFPHPSQCIPHAQTIDKYITPLPMKIEIFKRLGVEKLYIVQFNLQFSRITHTQFVERYIVGLACAHVVAGFDFTYGFKGKGNMKQLEQDSDGRFSVTTVEKYEHHHHKISSTAIRHLLQSGDVQTIPNYLAAYYSVRGKLCYHYRPDASEFVLCIQIDPTYFLPKTGLYHAALVMDSDELSGLLEVSNPSTSTLKFFVKKPQLALTYEEVTIHFLSYADDIAFEQAAT</sequence>
<organism evidence="13 14">
    <name type="scientific">Cytobacillus stercorigallinarum</name>
    <dbReference type="NCBI Taxonomy" id="2762240"/>
    <lineage>
        <taxon>Bacteria</taxon>
        <taxon>Bacillati</taxon>
        <taxon>Bacillota</taxon>
        <taxon>Bacilli</taxon>
        <taxon>Bacillales</taxon>
        <taxon>Bacillaceae</taxon>
        <taxon>Cytobacillus</taxon>
    </lineage>
</organism>
<evidence type="ECO:0000256" key="10">
    <source>
        <dbReference type="ARBA" id="ARBA00049494"/>
    </source>
</evidence>
<comment type="catalytic activity">
    <reaction evidence="11">
        <text>riboflavin + ATP = FMN + ADP + H(+)</text>
        <dbReference type="Rhea" id="RHEA:14357"/>
        <dbReference type="ChEBI" id="CHEBI:15378"/>
        <dbReference type="ChEBI" id="CHEBI:30616"/>
        <dbReference type="ChEBI" id="CHEBI:57986"/>
        <dbReference type="ChEBI" id="CHEBI:58210"/>
        <dbReference type="ChEBI" id="CHEBI:456216"/>
        <dbReference type="EC" id="2.7.1.26"/>
    </reaction>
</comment>
<dbReference type="InterPro" id="IPR002606">
    <property type="entry name" value="Riboflavin_kinase_bac"/>
</dbReference>
<comment type="pathway">
    <text evidence="1 11">Cofactor biosynthesis; FAD biosynthesis; FAD from FMN: step 1/1.</text>
</comment>
<keyword evidence="7 11" id="KW-0547">Nucleotide-binding</keyword>
<evidence type="ECO:0000313" key="14">
    <source>
        <dbReference type="Proteomes" id="UP000657931"/>
    </source>
</evidence>
<evidence type="ECO:0000256" key="3">
    <source>
        <dbReference type="ARBA" id="ARBA00022630"/>
    </source>
</evidence>
<evidence type="ECO:0000256" key="5">
    <source>
        <dbReference type="ARBA" id="ARBA00022679"/>
    </source>
</evidence>
<comment type="pathway">
    <text evidence="2 11">Cofactor biosynthesis; FMN biosynthesis; FMN from riboflavin (ATP route): step 1/1.</text>
</comment>
<keyword evidence="14" id="KW-1185">Reference proteome</keyword>
<evidence type="ECO:0000256" key="6">
    <source>
        <dbReference type="ARBA" id="ARBA00022695"/>
    </source>
</evidence>
<evidence type="ECO:0000256" key="4">
    <source>
        <dbReference type="ARBA" id="ARBA00022643"/>
    </source>
</evidence>
<dbReference type="EMBL" id="JACSQT010000003">
    <property type="protein sequence ID" value="MBD7937310.1"/>
    <property type="molecule type" value="Genomic_DNA"/>
</dbReference>
<keyword evidence="6 11" id="KW-0548">Nucleotidyltransferase</keyword>
<dbReference type="InterPro" id="IPR004821">
    <property type="entry name" value="Cyt_trans-like"/>
</dbReference>
<gene>
    <name evidence="13" type="ORF">H9655_09725</name>
</gene>
<evidence type="ECO:0000256" key="8">
    <source>
        <dbReference type="ARBA" id="ARBA00022827"/>
    </source>
</evidence>
<proteinExistence type="inferred from homology"/>
<protein>
    <recommendedName>
        <fullName evidence="11">Riboflavin biosynthesis protein</fullName>
    </recommendedName>
    <domain>
        <recommendedName>
            <fullName evidence="11">Riboflavin kinase</fullName>
            <ecNumber evidence="11">2.7.1.26</ecNumber>
        </recommendedName>
        <alternativeName>
            <fullName evidence="11">Flavokinase</fullName>
        </alternativeName>
    </domain>
    <domain>
        <recommendedName>
            <fullName evidence="11">FMN adenylyltransferase</fullName>
            <ecNumber evidence="11">2.7.7.2</ecNumber>
        </recommendedName>
        <alternativeName>
            <fullName evidence="11">FAD pyrophosphorylase</fullName>
        </alternativeName>
        <alternativeName>
            <fullName evidence="11">FAD synthase</fullName>
        </alternativeName>
    </domain>
</protein>
<comment type="similarity">
    <text evidence="11">Belongs to the ribF family.</text>
</comment>
<evidence type="ECO:0000259" key="12">
    <source>
        <dbReference type="Pfam" id="PF06574"/>
    </source>
</evidence>
<reference evidence="13 14" key="1">
    <citation type="submission" date="2020-08" db="EMBL/GenBank/DDBJ databases">
        <title>A Genomic Blueprint of the Chicken Gut Microbiome.</title>
        <authorList>
            <person name="Gilroy R."/>
            <person name="Ravi A."/>
            <person name="Getino M."/>
            <person name="Pursley I."/>
            <person name="Horton D.L."/>
            <person name="Alikhan N.-F."/>
            <person name="Baker D."/>
            <person name="Gharbi K."/>
            <person name="Hall N."/>
            <person name="Watson M."/>
            <person name="Adriaenssens E.M."/>
            <person name="Foster-Nyarko E."/>
            <person name="Jarju S."/>
            <person name="Secka A."/>
            <person name="Antonio M."/>
            <person name="Oren A."/>
            <person name="Chaudhuri R."/>
            <person name="La Ragione R.M."/>
            <person name="Hildebrand F."/>
            <person name="Pallen M.J."/>
        </authorList>
    </citation>
    <scope>NUCLEOTIDE SEQUENCE [LARGE SCALE GENOMIC DNA]</scope>
    <source>
        <strain evidence="13 14">Sa5YUA1</strain>
    </source>
</reference>
<dbReference type="RefSeq" id="WP_191813398.1">
    <property type="nucleotide sequence ID" value="NZ_JACSQT010000003.1"/>
</dbReference>
<dbReference type="SUPFAM" id="SSF52374">
    <property type="entry name" value="Nucleotidylyl transferase"/>
    <property type="match status" value="1"/>
</dbReference>
<name>A0ABR8QP62_9BACI</name>
<keyword evidence="4 11" id="KW-0288">FMN</keyword>
<dbReference type="EC" id="2.7.7.2" evidence="11"/>
<dbReference type="PANTHER" id="PTHR22749">
    <property type="entry name" value="RIBOFLAVIN KINASE/FMN ADENYLYLTRANSFERASE"/>
    <property type="match status" value="1"/>
</dbReference>